<dbReference type="SUPFAM" id="SSF52151">
    <property type="entry name" value="FabD/lysophospholipase-like"/>
    <property type="match status" value="1"/>
</dbReference>
<dbReference type="InterPro" id="IPR002641">
    <property type="entry name" value="PNPLA_dom"/>
</dbReference>
<dbReference type="GeneID" id="2911293"/>
<dbReference type="PANTHER" id="PTHR14226:SF66">
    <property type="entry name" value="TRIACYLGLYCEROL LIPASE PTL2"/>
    <property type="match status" value="1"/>
</dbReference>
<keyword evidence="4 5" id="KW-0443">Lipid metabolism</keyword>
<evidence type="ECO:0000256" key="2">
    <source>
        <dbReference type="ARBA" id="ARBA00022801"/>
    </source>
</evidence>
<evidence type="ECO:0000313" key="10">
    <source>
        <dbReference type="Proteomes" id="UP000182444"/>
    </source>
</evidence>
<dbReference type="EMBL" id="CP017556">
    <property type="protein sequence ID" value="AOW04143.1"/>
    <property type="molecule type" value="Genomic_DNA"/>
</dbReference>
<dbReference type="GO" id="GO:0004806">
    <property type="term" value="F:triacylglycerol lipase activity"/>
    <property type="evidence" value="ECO:0007669"/>
    <property type="project" value="InterPro"/>
</dbReference>
<dbReference type="PROSITE" id="PS51635">
    <property type="entry name" value="PNPLA"/>
    <property type="match status" value="1"/>
</dbReference>
<evidence type="ECO:0000256" key="4">
    <source>
        <dbReference type="ARBA" id="ARBA00023098"/>
    </source>
</evidence>
<comment type="subcellular location">
    <subcellularLocation>
        <location evidence="6">Membrane</location>
        <topology evidence="6">Single-pass membrane protein</topology>
    </subcellularLocation>
</comment>
<feature type="domain" description="PNPLA" evidence="8">
    <location>
        <begin position="421"/>
        <end position="612"/>
    </location>
</feature>
<dbReference type="eggNOG" id="KOG2214">
    <property type="taxonomic scope" value="Eukaryota"/>
</dbReference>
<dbReference type="InterPro" id="IPR016035">
    <property type="entry name" value="Acyl_Trfase/lysoPLipase"/>
</dbReference>
<feature type="active site" description="Proton acceptor" evidence="5">
    <location>
        <position position="599"/>
    </location>
</feature>
<evidence type="ECO:0000256" key="6">
    <source>
        <dbReference type="RuleBase" id="RU362055"/>
    </source>
</evidence>
<dbReference type="GO" id="GO:0016042">
    <property type="term" value="P:lipid catabolic process"/>
    <property type="evidence" value="ECO:0007669"/>
    <property type="project" value="UniProtKB-UniRule"/>
</dbReference>
<feature type="region of interest" description="Disordered" evidence="7">
    <location>
        <begin position="35"/>
        <end position="72"/>
    </location>
</feature>
<reference evidence="9 10" key="1">
    <citation type="journal article" date="2016" name="PLoS ONE">
        <title>Sequence Assembly of Yarrowia lipolytica Strain W29/CLIB89 Shows Transposable Element Diversity.</title>
        <authorList>
            <person name="Magnan C."/>
            <person name="Yu J."/>
            <person name="Chang I."/>
            <person name="Jahn E."/>
            <person name="Kanomata Y."/>
            <person name="Wu J."/>
            <person name="Zeller M."/>
            <person name="Oakes M."/>
            <person name="Baldi P."/>
            <person name="Sandmeyer S."/>
        </authorList>
    </citation>
    <scope>NUCLEOTIDE SEQUENCE [LARGE SCALE GENOMIC DNA]</scope>
    <source>
        <strain evidence="10">CLIB89(W29)</strain>
    </source>
</reference>
<dbReference type="EC" id="3.1.1.-" evidence="6"/>
<dbReference type="RefSeq" id="XP_502898.3">
    <property type="nucleotide sequence ID" value="XM_502898.3"/>
</dbReference>
<dbReference type="GO" id="GO:0006641">
    <property type="term" value="P:triglyceride metabolic process"/>
    <property type="evidence" value="ECO:0007669"/>
    <property type="project" value="UniProtKB-ARBA"/>
</dbReference>
<feature type="region of interest" description="Disordered" evidence="7">
    <location>
        <begin position="804"/>
        <end position="841"/>
    </location>
</feature>
<feature type="region of interest" description="Disordered" evidence="7">
    <location>
        <begin position="177"/>
        <end position="201"/>
    </location>
</feature>
<feature type="transmembrane region" description="Helical" evidence="6">
    <location>
        <begin position="248"/>
        <end position="273"/>
    </location>
</feature>
<keyword evidence="2 5" id="KW-0378">Hydrolase</keyword>
<feature type="compositionally biased region" description="Polar residues" evidence="7">
    <location>
        <begin position="45"/>
        <end position="61"/>
    </location>
</feature>
<evidence type="ECO:0000256" key="7">
    <source>
        <dbReference type="SAM" id="MobiDB-lite"/>
    </source>
</evidence>
<feature type="short sequence motif" description="GXSXG" evidence="5">
    <location>
        <begin position="452"/>
        <end position="456"/>
    </location>
</feature>
<dbReference type="CDD" id="cd07232">
    <property type="entry name" value="Pat_PLPL"/>
    <property type="match status" value="1"/>
</dbReference>
<keyword evidence="6" id="KW-0812">Transmembrane</keyword>
<feature type="transmembrane region" description="Helical" evidence="6">
    <location>
        <begin position="420"/>
        <end position="441"/>
    </location>
</feature>
<dbReference type="InterPro" id="IPR021771">
    <property type="entry name" value="Triacylglycerol_lipase_N"/>
</dbReference>
<evidence type="ECO:0000256" key="1">
    <source>
        <dbReference type="ARBA" id="ARBA00006104"/>
    </source>
</evidence>
<dbReference type="VEuPathDB" id="FungiDB:YALI1_D20257g"/>
<dbReference type="Gene3D" id="3.40.1090.10">
    <property type="entry name" value="Cytosolic phospholipase A2 catalytic domain"/>
    <property type="match status" value="2"/>
</dbReference>
<organism evidence="9 10">
    <name type="scientific">Yarrowia lipolytica</name>
    <name type="common">Candida lipolytica</name>
    <dbReference type="NCBI Taxonomy" id="4952"/>
    <lineage>
        <taxon>Eukaryota</taxon>
        <taxon>Fungi</taxon>
        <taxon>Dikarya</taxon>
        <taxon>Ascomycota</taxon>
        <taxon>Saccharomycotina</taxon>
        <taxon>Dipodascomycetes</taxon>
        <taxon>Dipodascales</taxon>
        <taxon>Dipodascales incertae sedis</taxon>
        <taxon>Yarrowia</taxon>
    </lineage>
</organism>
<feature type="compositionally biased region" description="Basic and acidic residues" evidence="7">
    <location>
        <begin position="187"/>
        <end position="201"/>
    </location>
</feature>
<evidence type="ECO:0000256" key="3">
    <source>
        <dbReference type="ARBA" id="ARBA00022963"/>
    </source>
</evidence>
<accession>A0A1D8NEV6</accession>
<evidence type="ECO:0000256" key="5">
    <source>
        <dbReference type="PROSITE-ProRule" id="PRU01161"/>
    </source>
</evidence>
<evidence type="ECO:0000313" key="9">
    <source>
        <dbReference type="EMBL" id="AOW04143.1"/>
    </source>
</evidence>
<comment type="caution">
    <text evidence="5 6">Lacks conserved residue(s) required for the propagation of feature annotation.</text>
</comment>
<dbReference type="AlphaFoldDB" id="A0A1D8NEV6"/>
<protein>
    <recommendedName>
        <fullName evidence="6">Patatin-like phospholipase domain-containing protein</fullName>
        <ecNumber evidence="6">3.1.1.-</ecNumber>
    </recommendedName>
</protein>
<dbReference type="Proteomes" id="UP000182444">
    <property type="component" value="Chromosome 1D"/>
</dbReference>
<dbReference type="InterPro" id="IPR050301">
    <property type="entry name" value="NTE"/>
</dbReference>
<dbReference type="VEuPathDB" id="FungiDB:YALI0_D16379g"/>
<comment type="function">
    <text evidence="6">Lipid hydrolase.</text>
</comment>
<proteinExistence type="inferred from homology"/>
<name>A0A1D8NEV6_YARLL</name>
<feature type="compositionally biased region" description="Acidic residues" evidence="7">
    <location>
        <begin position="821"/>
        <end position="841"/>
    </location>
</feature>
<dbReference type="Pfam" id="PF01734">
    <property type="entry name" value="Patatin"/>
    <property type="match status" value="1"/>
</dbReference>
<feature type="active site" description="Nucleophile" evidence="5">
    <location>
        <position position="454"/>
    </location>
</feature>
<evidence type="ECO:0000259" key="8">
    <source>
        <dbReference type="PROSITE" id="PS51635"/>
    </source>
</evidence>
<keyword evidence="6" id="KW-0472">Membrane</keyword>
<keyword evidence="3 5" id="KW-0442">Lipid degradation</keyword>
<dbReference type="PANTHER" id="PTHR14226">
    <property type="entry name" value="NEUROPATHY TARGET ESTERASE/SWISS CHEESE D.MELANOGASTER"/>
    <property type="match status" value="1"/>
</dbReference>
<comment type="similarity">
    <text evidence="1 6">Belongs to the PLPL family.</text>
</comment>
<dbReference type="GO" id="GO:0016020">
    <property type="term" value="C:membrane"/>
    <property type="evidence" value="ECO:0007669"/>
    <property type="project" value="UniProtKB-SubCell"/>
</dbReference>
<dbReference type="KEGG" id="yli:2911293"/>
<gene>
    <name evidence="9" type="ORF">YALI1_D20257g</name>
</gene>
<dbReference type="Pfam" id="PF11815">
    <property type="entry name" value="DUF3336"/>
    <property type="match status" value="1"/>
</dbReference>
<sequence>MYYRIIQLHLTLLLQPRKTTVDEMLKLKFRWNKPDDGPRVKRQKSQQLTLDSPEGSETSSRPGGGYDNDRDVNGTFKRPWDITKIPGYNQTYVNEASLDKFAAYLKEEEVPVESSTPVSSEEMLPLEPVQKEYITSKHDWTPVFSVLKNNNSVNKRKMSHTALKSDFKHYLDMYDKEEKRRRGKSKKDKEGSEGDKTKTKEPKELVRKSVFSSILGVFSIFSKTKDGRKLKRDEIGEGIGFWLMRWPALFFIGMWLLFLTTIYASVRVLVAGYENILTWRGKRAKLRKVLRGARTYEQWVQAAQDLDVELGNAEWRENPKFGYYDHVTISKLTKMVRKLRLQDQAEDLSNILQGCIKNNFAGTESSTLYSQTYYGTKKLVEQWNEELGKAVTYVLESPKIDDEEKRDLFRLYSKNFGKSALCLSGGGCFAYLHFGIVKAMLDQDLLPQIISGTSGGALIAALACTRTDEELRQILVPELAYKITACWEPFPKWVFRWWRTGARFDSVDWARRSCWFTLGDMTFKEAYQRTGRILNVSTVPADPHSPVILCNYITSPDCLIWSALLASAAVPGILNPVMLMNKTKSGDIVPFSFGSKWKDGSLRTDIPVDALNTYFNVNCSIVSQVNPHIALFFYAPRGTVGRPVSHRKGKGWRGGFLGAALESMIKLEIRKWLKFIKAVELLPRFVDQDWTNVWLQRFSGSVTLWPKIHLADFWHILGDPWPEKMEDLLYRGQQCAFPKLLFLKHRMNIEKRIRSGRQATRHRKRKLEETDVCDLVRKTFSESDPDSDVKHSFVFPALMAPRSAGTDISSSNSDYDHEPQWEMDEGDSFLTADEEYPTTIL</sequence>
<keyword evidence="6" id="KW-1133">Transmembrane helix</keyword>